<accession>D9R3Z3</accession>
<evidence type="ECO:0000256" key="4">
    <source>
        <dbReference type="ARBA" id="ARBA00022723"/>
    </source>
</evidence>
<evidence type="ECO:0000256" key="6">
    <source>
        <dbReference type="PIRNR" id="PIRNR001123"/>
    </source>
</evidence>
<comment type="similarity">
    <text evidence="1 6">Belongs to the peptidase M42 family.</text>
</comment>
<feature type="coiled-coil region" evidence="9">
    <location>
        <begin position="129"/>
        <end position="156"/>
    </location>
</feature>
<dbReference type="Gene3D" id="3.40.630.10">
    <property type="entry name" value="Zn peptidases"/>
    <property type="match status" value="1"/>
</dbReference>
<feature type="binding site" evidence="8">
    <location>
        <position position="184"/>
    </location>
    <ligand>
        <name>Zn(2+)</name>
        <dbReference type="ChEBI" id="CHEBI:29105"/>
        <label>2</label>
    </ligand>
</feature>
<keyword evidence="4 8" id="KW-0479">Metal-binding</keyword>
<evidence type="ECO:0000313" key="11">
    <source>
        <dbReference type="Proteomes" id="UP000001662"/>
    </source>
</evidence>
<dbReference type="AlphaFoldDB" id="D9R3Z3"/>
<dbReference type="PANTHER" id="PTHR32481">
    <property type="entry name" value="AMINOPEPTIDASE"/>
    <property type="match status" value="1"/>
</dbReference>
<keyword evidence="5" id="KW-0378">Hydrolase</keyword>
<dbReference type="PaxDb" id="610130-Closa_0469"/>
<dbReference type="RefSeq" id="WP_013271204.1">
    <property type="nucleotide sequence ID" value="NC_014376.1"/>
</dbReference>
<evidence type="ECO:0000256" key="1">
    <source>
        <dbReference type="ARBA" id="ARBA00006272"/>
    </source>
</evidence>
<dbReference type="CDD" id="cd05657">
    <property type="entry name" value="M42_glucanase_like"/>
    <property type="match status" value="1"/>
</dbReference>
<dbReference type="InterPro" id="IPR051464">
    <property type="entry name" value="Peptidase_M42_aminopept"/>
</dbReference>
<evidence type="ECO:0000313" key="10">
    <source>
        <dbReference type="EMBL" id="ADL03106.1"/>
    </source>
</evidence>
<proteinExistence type="inferred from homology"/>
<dbReference type="InterPro" id="IPR023367">
    <property type="entry name" value="Peptidase_M42_dom2"/>
</dbReference>
<organism evidence="10 11">
    <name type="scientific">Lacrimispora saccharolytica (strain ATCC 35040 / DSM 2544 / NRCC 2533 / WM1)</name>
    <name type="common">Clostridium saccharolyticum</name>
    <dbReference type="NCBI Taxonomy" id="610130"/>
    <lineage>
        <taxon>Bacteria</taxon>
        <taxon>Bacillati</taxon>
        <taxon>Bacillota</taxon>
        <taxon>Clostridia</taxon>
        <taxon>Lachnospirales</taxon>
        <taxon>Lachnospiraceae</taxon>
        <taxon>Lacrimispora</taxon>
    </lineage>
</organism>
<dbReference type="SUPFAM" id="SSF101821">
    <property type="entry name" value="Aminopeptidase/glucanase lid domain"/>
    <property type="match status" value="1"/>
</dbReference>
<dbReference type="KEGG" id="csh:Closa_0469"/>
<dbReference type="OrthoDB" id="361940at2"/>
<reference evidence="10" key="1">
    <citation type="submission" date="2010-07" db="EMBL/GenBank/DDBJ databases">
        <title>Complete sequence of Clostridium saccharolyticum WM1.</title>
        <authorList>
            <consortium name="US DOE Joint Genome Institute"/>
            <person name="Lucas S."/>
            <person name="Copeland A."/>
            <person name="Lapidus A."/>
            <person name="Cheng J.-F."/>
            <person name="Bruce D."/>
            <person name="Goodwin L."/>
            <person name="Pitluck S."/>
            <person name="Chertkov O."/>
            <person name="Detter J.C."/>
            <person name="Han C."/>
            <person name="Tapia R."/>
            <person name="Land M."/>
            <person name="Hauser L."/>
            <person name="Chang Y.-J."/>
            <person name="Jeffries C."/>
            <person name="Kyrpides N."/>
            <person name="Ivanova N."/>
            <person name="Mikhailova N."/>
            <person name="Mouttaki H."/>
            <person name="Lin L."/>
            <person name="Zhou J."/>
            <person name="Hemme C.L."/>
            <person name="Woyke T."/>
        </authorList>
    </citation>
    <scope>NUCLEOTIDE SEQUENCE [LARGE SCALE GENOMIC DNA]</scope>
    <source>
        <strain evidence="10">WM1</strain>
    </source>
</reference>
<dbReference type="PIRSF" id="PIRSF001123">
    <property type="entry name" value="PepA_GA"/>
    <property type="match status" value="1"/>
</dbReference>
<evidence type="ECO:0000256" key="7">
    <source>
        <dbReference type="PIRSR" id="PIRSR001123-1"/>
    </source>
</evidence>
<dbReference type="SUPFAM" id="SSF53187">
    <property type="entry name" value="Zn-dependent exopeptidases"/>
    <property type="match status" value="1"/>
</dbReference>
<evidence type="ECO:0000256" key="8">
    <source>
        <dbReference type="PIRSR" id="PIRSR001123-2"/>
    </source>
</evidence>
<name>D9R3Z3_LACSW</name>
<evidence type="ECO:0000256" key="9">
    <source>
        <dbReference type="SAM" id="Coils"/>
    </source>
</evidence>
<dbReference type="PANTHER" id="PTHR32481:SF7">
    <property type="entry name" value="AMINOPEPTIDASE YHFE-RELATED"/>
    <property type="match status" value="1"/>
</dbReference>
<feature type="binding site" evidence="8">
    <location>
        <position position="67"/>
    </location>
    <ligand>
        <name>Zn(2+)</name>
        <dbReference type="ChEBI" id="CHEBI:29105"/>
        <label>1</label>
    </ligand>
</feature>
<dbReference type="Pfam" id="PF05343">
    <property type="entry name" value="Peptidase_M42"/>
    <property type="match status" value="1"/>
</dbReference>
<protein>
    <submittedName>
        <fullName evidence="10">Peptidase M42 family protein</fullName>
    </submittedName>
</protein>
<dbReference type="InterPro" id="IPR008007">
    <property type="entry name" value="Peptidase_M42"/>
</dbReference>
<evidence type="ECO:0000256" key="3">
    <source>
        <dbReference type="ARBA" id="ARBA00022670"/>
    </source>
</evidence>
<keyword evidence="3" id="KW-0645">Protease</keyword>
<gene>
    <name evidence="10" type="ordered locus">Closa_0469</name>
</gene>
<feature type="binding site" evidence="8">
    <location>
        <position position="238"/>
    </location>
    <ligand>
        <name>Zn(2+)</name>
        <dbReference type="ChEBI" id="CHEBI:29105"/>
        <label>1</label>
    </ligand>
</feature>
<dbReference type="GO" id="GO:0046872">
    <property type="term" value="F:metal ion binding"/>
    <property type="evidence" value="ECO:0007669"/>
    <property type="project" value="UniProtKB-UniRule"/>
</dbReference>
<evidence type="ECO:0000256" key="5">
    <source>
        <dbReference type="ARBA" id="ARBA00022801"/>
    </source>
</evidence>
<feature type="binding site" evidence="8">
    <location>
        <position position="184"/>
    </location>
    <ligand>
        <name>Zn(2+)</name>
        <dbReference type="ChEBI" id="CHEBI:29105"/>
        <label>1</label>
    </ligand>
</feature>
<keyword evidence="9" id="KW-0175">Coiled coil</keyword>
<keyword evidence="2" id="KW-0031">Aminopeptidase</keyword>
<keyword evidence="11" id="KW-1185">Reference proteome</keyword>
<dbReference type="STRING" id="610130.Closa_0469"/>
<sequence length="345" mass="37537">METMSYVISILEKIVNIPSPSGYTREVMKAIEEEASGFGFHSAYNRKGGLIIEVPGQTQEVLGLSAHGDTLGAMVRSITPEGMLTLMPVGGYMMETIEGMYCKIHTRTGKTYTGTILTKEPSVHTFDNAKSLERKAKNMEIRLDELADSADDIKDLEISSGDYISFDPMFVHTKSGFIKSRHLDDKASVAILLGVLKDLSESGLKPEKTLKILISNYEEVGFGASWIPEDIQEFLAVDMGALGDDLTGNERKVSICAQDSTGPYDYEMTNRLIGVAKERGLDYAVDVFPHYGSDVGSAIRGGHDIRGALIGPGVHASHGTERTHEKGLEQTLKLIEGFIGLPAEG</sequence>
<evidence type="ECO:0000256" key="2">
    <source>
        <dbReference type="ARBA" id="ARBA00022438"/>
    </source>
</evidence>
<dbReference type="Proteomes" id="UP000001662">
    <property type="component" value="Chromosome"/>
</dbReference>
<dbReference type="EMBL" id="CP002109">
    <property type="protein sequence ID" value="ADL03106.1"/>
    <property type="molecule type" value="Genomic_DNA"/>
</dbReference>
<feature type="binding site" evidence="8">
    <location>
        <position position="318"/>
    </location>
    <ligand>
        <name>Zn(2+)</name>
        <dbReference type="ChEBI" id="CHEBI:29105"/>
        <label>2</label>
    </ligand>
</feature>
<dbReference type="GO" id="GO:0006508">
    <property type="term" value="P:proteolysis"/>
    <property type="evidence" value="ECO:0007669"/>
    <property type="project" value="UniProtKB-KW"/>
</dbReference>
<feature type="active site" description="Proton acceptor" evidence="7">
    <location>
        <position position="218"/>
    </location>
</feature>
<dbReference type="GO" id="GO:0004177">
    <property type="term" value="F:aminopeptidase activity"/>
    <property type="evidence" value="ECO:0007669"/>
    <property type="project" value="UniProtKB-UniRule"/>
</dbReference>
<feature type="binding site" evidence="8">
    <location>
        <position position="219"/>
    </location>
    <ligand>
        <name>Zn(2+)</name>
        <dbReference type="ChEBI" id="CHEBI:29105"/>
        <label>2</label>
    </ligand>
</feature>
<dbReference type="eggNOG" id="COG1363">
    <property type="taxonomic scope" value="Bacteria"/>
</dbReference>
<dbReference type="Gene3D" id="2.40.30.40">
    <property type="entry name" value="Peptidase M42, domain 2"/>
    <property type="match status" value="1"/>
</dbReference>
<comment type="cofactor">
    <cofactor evidence="8">
        <name>a divalent metal cation</name>
        <dbReference type="ChEBI" id="CHEBI:60240"/>
    </cofactor>
    <text evidence="8">Binds 2 divalent metal cations per subunit.</text>
</comment>
<dbReference type="HOGENOM" id="CLU_053520_0_0_9"/>